<feature type="chain" id="PRO_5014994120" evidence="2">
    <location>
        <begin position="22"/>
        <end position="156"/>
    </location>
</feature>
<organism evidence="3 4">
    <name type="scientific">Salegentibacter salinarum</name>
    <dbReference type="NCBI Taxonomy" id="447422"/>
    <lineage>
        <taxon>Bacteria</taxon>
        <taxon>Pseudomonadati</taxon>
        <taxon>Bacteroidota</taxon>
        <taxon>Flavobacteriia</taxon>
        <taxon>Flavobacteriales</taxon>
        <taxon>Flavobacteriaceae</taxon>
        <taxon>Salegentibacter</taxon>
    </lineage>
</organism>
<evidence type="ECO:0000256" key="1">
    <source>
        <dbReference type="SAM" id="MobiDB-lite"/>
    </source>
</evidence>
<dbReference type="RefSeq" id="WP_079711293.1">
    <property type="nucleotide sequence ID" value="NZ_FUZC01000001.1"/>
</dbReference>
<keyword evidence="2" id="KW-0732">Signal</keyword>
<feature type="signal peptide" evidence="2">
    <location>
        <begin position="1"/>
        <end position="21"/>
    </location>
</feature>
<name>A0A2N0U490_9FLAO</name>
<dbReference type="Proteomes" id="UP000232673">
    <property type="component" value="Unassembled WGS sequence"/>
</dbReference>
<accession>A0A2N0U490</accession>
<dbReference type="PROSITE" id="PS51257">
    <property type="entry name" value="PROKAR_LIPOPROTEIN"/>
    <property type="match status" value="1"/>
</dbReference>
<evidence type="ECO:0000256" key="2">
    <source>
        <dbReference type="SAM" id="SignalP"/>
    </source>
</evidence>
<protein>
    <submittedName>
        <fullName evidence="3">Uncharacterized protein</fullName>
    </submittedName>
</protein>
<keyword evidence="4" id="KW-1185">Reference proteome</keyword>
<feature type="region of interest" description="Disordered" evidence="1">
    <location>
        <begin position="59"/>
        <end position="90"/>
    </location>
</feature>
<reference evidence="3 4" key="1">
    <citation type="submission" date="2015-10" db="EMBL/GenBank/DDBJ databases">
        <title>Draft genome sequence of Salegentibacter salinarum KCTC 12975.</title>
        <authorList>
            <person name="Lin W."/>
            <person name="Zheng Q."/>
        </authorList>
    </citation>
    <scope>NUCLEOTIDE SEQUENCE [LARGE SCALE GENOMIC DNA]</scope>
    <source>
        <strain evidence="3 4">KCTC 12975</strain>
    </source>
</reference>
<sequence>MKKIIYFLPALLFFFSCSSDSSDDLPGEEEAKTSKFTVEFLQSGDTDKFEQEISFAGSPVGWENTETGAEVDPELSNSEGQHFSSSFSYSTEDPTTNIRVIYQAIPFDLEEELSLDVTFKIYKNGELIDTKEISINNDIIKTHYFDWLYFADEQYM</sequence>
<feature type="compositionally biased region" description="Polar residues" evidence="1">
    <location>
        <begin position="75"/>
        <end position="90"/>
    </location>
</feature>
<dbReference type="STRING" id="447422.SAMN05660903_00127"/>
<evidence type="ECO:0000313" key="4">
    <source>
        <dbReference type="Proteomes" id="UP000232673"/>
    </source>
</evidence>
<gene>
    <name evidence="3" type="ORF">APR41_02155</name>
</gene>
<dbReference type="AlphaFoldDB" id="A0A2N0U490"/>
<proteinExistence type="predicted"/>
<comment type="caution">
    <text evidence="3">The sequence shown here is derived from an EMBL/GenBank/DDBJ whole genome shotgun (WGS) entry which is preliminary data.</text>
</comment>
<dbReference type="EMBL" id="LKTS01000001">
    <property type="protein sequence ID" value="PKD21804.1"/>
    <property type="molecule type" value="Genomic_DNA"/>
</dbReference>
<dbReference type="OrthoDB" id="893184at2"/>
<evidence type="ECO:0000313" key="3">
    <source>
        <dbReference type="EMBL" id="PKD21804.1"/>
    </source>
</evidence>